<dbReference type="AlphaFoldDB" id="A0AA39XAK6"/>
<evidence type="ECO:0000313" key="5">
    <source>
        <dbReference type="Proteomes" id="UP001174934"/>
    </source>
</evidence>
<evidence type="ECO:0000313" key="4">
    <source>
        <dbReference type="EMBL" id="KAK0629907.1"/>
    </source>
</evidence>
<dbReference type="Proteomes" id="UP001174934">
    <property type="component" value="Unassembled WGS sequence"/>
</dbReference>
<comment type="caution">
    <text evidence="4">The sequence shown here is derived from an EMBL/GenBank/DDBJ whole genome shotgun (WGS) entry which is preliminary data.</text>
</comment>
<dbReference type="Pfam" id="PF00172">
    <property type="entry name" value="Zn_clus"/>
    <property type="match status" value="1"/>
</dbReference>
<dbReference type="PROSITE" id="PS00463">
    <property type="entry name" value="ZN2_CY6_FUNGAL_1"/>
    <property type="match status" value="1"/>
</dbReference>
<keyword evidence="1" id="KW-0539">Nucleus</keyword>
<dbReference type="GO" id="GO:0008270">
    <property type="term" value="F:zinc ion binding"/>
    <property type="evidence" value="ECO:0007669"/>
    <property type="project" value="InterPro"/>
</dbReference>
<feature type="region of interest" description="Disordered" evidence="2">
    <location>
        <begin position="88"/>
        <end position="120"/>
    </location>
</feature>
<dbReference type="Gene3D" id="4.10.240.10">
    <property type="entry name" value="Zn(2)-C6 fungal-type DNA-binding domain"/>
    <property type="match status" value="1"/>
</dbReference>
<organism evidence="4 5">
    <name type="scientific">Bombardia bombarda</name>
    <dbReference type="NCBI Taxonomy" id="252184"/>
    <lineage>
        <taxon>Eukaryota</taxon>
        <taxon>Fungi</taxon>
        <taxon>Dikarya</taxon>
        <taxon>Ascomycota</taxon>
        <taxon>Pezizomycotina</taxon>
        <taxon>Sordariomycetes</taxon>
        <taxon>Sordariomycetidae</taxon>
        <taxon>Sordariales</taxon>
        <taxon>Lasiosphaeriaceae</taxon>
        <taxon>Bombardia</taxon>
    </lineage>
</organism>
<feature type="region of interest" description="Disordered" evidence="2">
    <location>
        <begin position="187"/>
        <end position="210"/>
    </location>
</feature>
<dbReference type="SUPFAM" id="SSF57701">
    <property type="entry name" value="Zn2/Cys6 DNA-binding domain"/>
    <property type="match status" value="1"/>
</dbReference>
<reference evidence="4" key="1">
    <citation type="submission" date="2023-06" db="EMBL/GenBank/DDBJ databases">
        <title>Genome-scale phylogeny and comparative genomics of the fungal order Sordariales.</title>
        <authorList>
            <consortium name="Lawrence Berkeley National Laboratory"/>
            <person name="Hensen N."/>
            <person name="Bonometti L."/>
            <person name="Westerberg I."/>
            <person name="Brannstrom I.O."/>
            <person name="Guillou S."/>
            <person name="Cros-Aarteil S."/>
            <person name="Calhoun S."/>
            <person name="Haridas S."/>
            <person name="Kuo A."/>
            <person name="Mondo S."/>
            <person name="Pangilinan J."/>
            <person name="Riley R."/>
            <person name="LaButti K."/>
            <person name="Andreopoulos B."/>
            <person name="Lipzen A."/>
            <person name="Chen C."/>
            <person name="Yanf M."/>
            <person name="Daum C."/>
            <person name="Ng V."/>
            <person name="Clum A."/>
            <person name="Steindorff A."/>
            <person name="Ohm R."/>
            <person name="Martin F."/>
            <person name="Silar P."/>
            <person name="Natvig D."/>
            <person name="Lalanne C."/>
            <person name="Gautier V."/>
            <person name="Ament-velasquez S.L."/>
            <person name="Kruys A."/>
            <person name="Hutchinson M.I."/>
            <person name="Powell A.J."/>
            <person name="Barry K."/>
            <person name="Miller A.N."/>
            <person name="Grigoriev I.V."/>
            <person name="Debuchy R."/>
            <person name="Gladieux P."/>
            <person name="Thoren M.H."/>
            <person name="Johannesson H."/>
        </authorList>
    </citation>
    <scope>NUCLEOTIDE SEQUENCE</scope>
    <source>
        <strain evidence="4">SMH3391-2</strain>
    </source>
</reference>
<proteinExistence type="predicted"/>
<evidence type="ECO:0000256" key="2">
    <source>
        <dbReference type="SAM" id="MobiDB-lite"/>
    </source>
</evidence>
<feature type="domain" description="Zn(2)-C6 fungal-type" evidence="3">
    <location>
        <begin position="29"/>
        <end position="60"/>
    </location>
</feature>
<accession>A0AA39XAK6</accession>
<dbReference type="GO" id="GO:0000981">
    <property type="term" value="F:DNA-binding transcription factor activity, RNA polymerase II-specific"/>
    <property type="evidence" value="ECO:0007669"/>
    <property type="project" value="InterPro"/>
</dbReference>
<dbReference type="InterPro" id="IPR001138">
    <property type="entry name" value="Zn2Cys6_DnaBD"/>
</dbReference>
<feature type="compositionally biased region" description="Polar residues" evidence="2">
    <location>
        <begin position="197"/>
        <end position="206"/>
    </location>
</feature>
<name>A0AA39XAK6_9PEZI</name>
<evidence type="ECO:0000259" key="3">
    <source>
        <dbReference type="PROSITE" id="PS50048"/>
    </source>
</evidence>
<dbReference type="SMART" id="SM00066">
    <property type="entry name" value="GAL4"/>
    <property type="match status" value="1"/>
</dbReference>
<dbReference type="CDD" id="cd00067">
    <property type="entry name" value="GAL4"/>
    <property type="match status" value="1"/>
</dbReference>
<dbReference type="InterPro" id="IPR036864">
    <property type="entry name" value="Zn2-C6_fun-type_DNA-bd_sf"/>
</dbReference>
<sequence length="482" mass="52461">MGKRCNMSSGGMPLPAPVVVAGVSSRRSACDRCRGQKLRCPRQHPEKEQCDRCARAHTPCFTSPIFRMRANISSTADDDTGATTVLMQKRRRHDTPTPPTTTVTSSLDGPESESTSSWETTWSSFSLPEWETRQFEEDAHLVSFKDTIAIFTDGPQVDAAAFVSPTSPSMTTPGRKDSLAFSSLPSPFSSRASVSSAGTPATTADYSKTDDGITLPSSLYTTSSCWPPESDNRQDIGQCTRRLSEINSSLISQLGRLSQSAQPLNLTLNMLVMSSAQQVKPNPVEGIVKDTSELSQVLKTLAHQNSRPTISPPWRESLKHPTSAVSESSTPVTSTDAATSLLILTCYINLMRLHALLFESICRFLGQIANSNNPSLQPVPGLSFNNFSLESGNLQATMFIQMITSLFQGVEMLLGLPSEFRIDQQTRNSGGILSQEDLSGVVEAIIKKEGRRQTHHGGIGGVDALRRSIKQARELLRDRIAP</sequence>
<gene>
    <name evidence="4" type="ORF">B0T17DRAFT_203193</name>
</gene>
<dbReference type="PROSITE" id="PS50048">
    <property type="entry name" value="ZN2_CY6_FUNGAL_2"/>
    <property type="match status" value="1"/>
</dbReference>
<protein>
    <recommendedName>
        <fullName evidence="3">Zn(2)-C6 fungal-type domain-containing protein</fullName>
    </recommendedName>
</protein>
<dbReference type="EMBL" id="JAULSR010000002">
    <property type="protein sequence ID" value="KAK0629907.1"/>
    <property type="molecule type" value="Genomic_DNA"/>
</dbReference>
<keyword evidence="5" id="KW-1185">Reference proteome</keyword>
<evidence type="ECO:0000256" key="1">
    <source>
        <dbReference type="ARBA" id="ARBA00023242"/>
    </source>
</evidence>
<feature type="compositionally biased region" description="Low complexity" evidence="2">
    <location>
        <begin position="187"/>
        <end position="196"/>
    </location>
</feature>
<feature type="region of interest" description="Disordered" evidence="2">
    <location>
        <begin position="305"/>
        <end position="331"/>
    </location>
</feature>